<dbReference type="InterPro" id="IPR009051">
    <property type="entry name" value="Helical_ferredxn"/>
</dbReference>
<keyword evidence="2" id="KW-0408">Iron</keyword>
<evidence type="ECO:0000256" key="2">
    <source>
        <dbReference type="ARBA" id="ARBA00023004"/>
    </source>
</evidence>
<evidence type="ECO:0000256" key="3">
    <source>
        <dbReference type="ARBA" id="ARBA00023014"/>
    </source>
</evidence>
<dbReference type="PROSITE" id="PS51379">
    <property type="entry name" value="4FE4S_FER_2"/>
    <property type="match status" value="2"/>
</dbReference>
<organism evidence="5 6">
    <name type="scientific">Acetobacterium wieringae</name>
    <dbReference type="NCBI Taxonomy" id="52694"/>
    <lineage>
        <taxon>Bacteria</taxon>
        <taxon>Bacillati</taxon>
        <taxon>Bacillota</taxon>
        <taxon>Clostridia</taxon>
        <taxon>Eubacteriales</taxon>
        <taxon>Eubacteriaceae</taxon>
        <taxon>Acetobacterium</taxon>
    </lineage>
</organism>
<dbReference type="EMBL" id="CP087994">
    <property type="protein sequence ID" value="UYO63966.1"/>
    <property type="molecule type" value="Genomic_DNA"/>
</dbReference>
<dbReference type="Gene3D" id="3.30.70.3270">
    <property type="match status" value="1"/>
</dbReference>
<dbReference type="InterPro" id="IPR028261">
    <property type="entry name" value="DPD_II"/>
</dbReference>
<dbReference type="InterPro" id="IPR023753">
    <property type="entry name" value="FAD/NAD-binding_dom"/>
</dbReference>
<dbReference type="Proteomes" id="UP001163550">
    <property type="component" value="Chromosome"/>
</dbReference>
<keyword evidence="1" id="KW-0479">Metal-binding</keyword>
<dbReference type="Pfam" id="PF00037">
    <property type="entry name" value="Fer4"/>
    <property type="match status" value="2"/>
</dbReference>
<evidence type="ECO:0000313" key="5">
    <source>
        <dbReference type="EMBL" id="UYO63966.1"/>
    </source>
</evidence>
<dbReference type="SUPFAM" id="SSF54862">
    <property type="entry name" value="4Fe-4S ferredoxins"/>
    <property type="match status" value="2"/>
</dbReference>
<dbReference type="InterPro" id="IPR036188">
    <property type="entry name" value="FAD/NAD-bd_sf"/>
</dbReference>
<keyword evidence="6" id="KW-1185">Reference proteome</keyword>
<dbReference type="PRINTS" id="PR00419">
    <property type="entry name" value="ADXRDTASE"/>
</dbReference>
<name>A0ABY6HHE9_9FIRM</name>
<dbReference type="RefSeq" id="WP_263993056.1">
    <property type="nucleotide sequence ID" value="NZ_CP087994.1"/>
</dbReference>
<dbReference type="Pfam" id="PF14691">
    <property type="entry name" value="Fer4_20"/>
    <property type="match status" value="1"/>
</dbReference>
<evidence type="ECO:0000256" key="1">
    <source>
        <dbReference type="ARBA" id="ARBA00022723"/>
    </source>
</evidence>
<dbReference type="Gene3D" id="1.10.1060.10">
    <property type="entry name" value="Alpha-helical ferredoxin"/>
    <property type="match status" value="1"/>
</dbReference>
<feature type="domain" description="4Fe-4S ferredoxin-type" evidence="4">
    <location>
        <begin position="280"/>
        <end position="309"/>
    </location>
</feature>
<accession>A0ABY6HHE9</accession>
<evidence type="ECO:0000259" key="4">
    <source>
        <dbReference type="PROSITE" id="PS51379"/>
    </source>
</evidence>
<dbReference type="PANTHER" id="PTHR42783:SF3">
    <property type="entry name" value="GLUTAMATE SYNTHASE [NADPH] SMALL CHAIN-RELATED"/>
    <property type="match status" value="1"/>
</dbReference>
<dbReference type="Pfam" id="PF07992">
    <property type="entry name" value="Pyr_redox_2"/>
    <property type="match status" value="1"/>
</dbReference>
<reference evidence="5" key="1">
    <citation type="submission" date="2021-11" db="EMBL/GenBank/DDBJ databases">
        <title>Isoprene-degrading acetogen.</title>
        <authorList>
            <person name="Yang Y."/>
            <person name="Jin H."/>
            <person name="Yan J."/>
        </authorList>
    </citation>
    <scope>NUCLEOTIDE SEQUENCE</scope>
    <source>
        <strain evidence="5">Berkeley</strain>
    </source>
</reference>
<dbReference type="Gene3D" id="3.50.50.60">
    <property type="entry name" value="FAD/NAD(P)-binding domain"/>
    <property type="match status" value="2"/>
</dbReference>
<gene>
    <name evidence="5" type="ORF">LNN31_05985</name>
</gene>
<dbReference type="PROSITE" id="PS00198">
    <property type="entry name" value="4FE4S_FER_1"/>
    <property type="match status" value="1"/>
</dbReference>
<evidence type="ECO:0000313" key="6">
    <source>
        <dbReference type="Proteomes" id="UP001163550"/>
    </source>
</evidence>
<dbReference type="InterPro" id="IPR017896">
    <property type="entry name" value="4Fe4S_Fe-S-bd"/>
</dbReference>
<dbReference type="PANTHER" id="PTHR42783">
    <property type="entry name" value="GLUTAMATE SYNTHASE [NADPH] SMALL CHAIN"/>
    <property type="match status" value="1"/>
</dbReference>
<protein>
    <submittedName>
        <fullName evidence="5">FAD-dependent oxidoreductase</fullName>
    </submittedName>
</protein>
<dbReference type="InterPro" id="IPR017900">
    <property type="entry name" value="4Fe4S_Fe_S_CS"/>
</dbReference>
<dbReference type="SUPFAM" id="SSF51971">
    <property type="entry name" value="Nucleotide-binding domain"/>
    <property type="match status" value="1"/>
</dbReference>
<feature type="domain" description="4Fe-4S ferredoxin-type" evidence="4">
    <location>
        <begin position="821"/>
        <end position="850"/>
    </location>
</feature>
<dbReference type="SUPFAM" id="SSF46548">
    <property type="entry name" value="alpha-helical ferredoxin"/>
    <property type="match status" value="1"/>
</dbReference>
<keyword evidence="3" id="KW-0411">Iron-sulfur</keyword>
<dbReference type="Gene3D" id="3.30.70.20">
    <property type="match status" value="1"/>
</dbReference>
<sequence>MRKNLCKLVQHINMLNLHCTDKSPEYIFYDKLLSDEMIELALKLKLRKPTYIADIAKKINKPVSETAKLVDEMAHIGIVEYDCDEKGVDRVKLPIFAPGNMELTAMEVWRMDEHPEIAKAFPEYILGLQQKFAQFFPMGSALMRVIPVEKAIEAESRKVKFEEVSYWVEKCAPSLCVATCECRRIRRMNGEGTNDLEGEWCIGIGSFAENCIRVGKARRITKKEAYEIIERAEEKGYVHQLSNVDGPDESVFICNCNWDTCMGLRTSWYTGTPNMSRSNYVATVNQTNCVACGQCVEICPQNAVKLGQKICQREPVEIKDSITPSDHHWSKKHWRSDLLVNRINVIPETGTSPCKTNCPAHIAVQGYLKLAGQGRYKEALELIKKENPLPAVCGSICPRKCEDVCTRGDIDDPVAIDEVKNFIARKDINEVYRFVPKKIYSHGKKIAVVGSGPAGLSCAYYLAIYGHEVTVFEKEERLGGMLSVGIPSFRLEKDVVDAEIDVLKNLGVTFKTNIEVGKDISISQLREDGYLGFYLAIGAQGKRSLHIPGENHSSVMAGIDFLKSVALKKSEKLKGDVVVIGGGNVAIDVARTAIRNGAESVTLFCVESEKEMPALEEEIREAKEENIVFNPGWGAKEIQIENGNLNSVIFKKCLSVNDKNGRFDPQYDENVMMTAPANYLLTSIGQYIKWNALINDENILLDHNNKPVIDEFTYQTTGPDIFVGGDACTGPKFAIDAIASGKQGAESLHRYVWEGHDLVLGRDRRTYHYIDKENLDISNYDQTPRQRPLHKNAQQLRLEDDRITFTEAQVQDEVKRCLECGAAHVDQNICIGCGVCTTRCKFDAISISKEYDAWGVPYEKLPFAIAKEVVAREVRIIKRKLKGKK</sequence>
<proteinExistence type="predicted"/>